<dbReference type="Proteomes" id="UP000298663">
    <property type="component" value="Unassembled WGS sequence"/>
</dbReference>
<feature type="region of interest" description="Disordered" evidence="1">
    <location>
        <begin position="1"/>
        <end position="26"/>
    </location>
</feature>
<dbReference type="AlphaFoldDB" id="A0A4U5LUI3"/>
<feature type="compositionally biased region" description="Basic and acidic residues" evidence="1">
    <location>
        <begin position="75"/>
        <end position="96"/>
    </location>
</feature>
<keyword evidence="3" id="KW-1185">Reference proteome</keyword>
<comment type="caution">
    <text evidence="2">The sequence shown here is derived from an EMBL/GenBank/DDBJ whole genome shotgun (WGS) entry which is preliminary data.</text>
</comment>
<reference evidence="2 3" key="1">
    <citation type="journal article" date="2015" name="Genome Biol.">
        <title>Comparative genomics of Steinernema reveals deeply conserved gene regulatory networks.</title>
        <authorList>
            <person name="Dillman A.R."/>
            <person name="Macchietto M."/>
            <person name="Porter C.F."/>
            <person name="Rogers A."/>
            <person name="Williams B."/>
            <person name="Antoshechkin I."/>
            <person name="Lee M.M."/>
            <person name="Goodwin Z."/>
            <person name="Lu X."/>
            <person name="Lewis E.E."/>
            <person name="Goodrich-Blair H."/>
            <person name="Stock S.P."/>
            <person name="Adams B.J."/>
            <person name="Sternberg P.W."/>
            <person name="Mortazavi A."/>
        </authorList>
    </citation>
    <scope>NUCLEOTIDE SEQUENCE [LARGE SCALE GENOMIC DNA]</scope>
    <source>
        <strain evidence="2 3">ALL</strain>
    </source>
</reference>
<feature type="region of interest" description="Disordered" evidence="1">
    <location>
        <begin position="334"/>
        <end position="394"/>
    </location>
</feature>
<accession>A0A4U5LUI3</accession>
<evidence type="ECO:0000313" key="3">
    <source>
        <dbReference type="Proteomes" id="UP000298663"/>
    </source>
</evidence>
<gene>
    <name evidence="2" type="ORF">L596_029395</name>
</gene>
<feature type="compositionally biased region" description="Basic and acidic residues" evidence="1">
    <location>
        <begin position="494"/>
        <end position="517"/>
    </location>
</feature>
<proteinExistence type="predicted"/>
<sequence length="833" mass="92662">MAKQLRMQHENGEKEKKPKKDEKPTAKFATLFKRKTAHYDYPISQPFNGTLEHIKKIEEYQGEPLDQHVSVYHPGRSDEPTGREPEHHPVEEKERGPGFGSRFRFTGLFKKSPAHLDYPVSGVYEGPIDETGKAPDVDGEPLDHHVSVYHQEDLMSQLAENLNIIQLKRKSVDLVLEAGSRVSSKRAQLISTTLSPQSTKDRLMRLEKPLTSMENLLTITSPSITQEDLMSQLAENLNIIQRAWTCPAHLDYPVTAVYEGFIDETGKAPDVDGEPLDHHVSVYHSGRSADPMSQLAENLNIIQLKRKSVDLSVDLVLEAGSRVSSKRAQLISTTLSLESTKDPSMRPPDVDGEPLDHHVSVYHPGRSDEPTGREPEHHPVEEKERGPGFGSRFTGLFKKSPAHLDYPVSGVYEGPIDETGKAPDVDGEPLDHHVSVYHSGRSDEPTGREPENLNIIQLKRKSVDLVLEAGFIDETGKAPDVDGEPLDHHVSVYHSGRSDEPTGREPEHHPVEEKERGPGFGSRFTGLFKKSPAHLDYPVSAVYEGFIDETGKAPDVDGEPLDHHVSVYHQEDPMSQLAENLNIIQLKRKSVDLVLEAGSRVSSKRAQLISTTLSPQSMKDSSMRLEKPLTSMENLLTITSPSITQEDLMSQLAENLNIIQLKRKSVDLVLEAGSRVSSKRAQLISTTLSLESTKDRLMRLEKPLENLLTITSPSITQEDLMSQLAENLNVIQLKRKSVDLVLEAGSRVSSKRAQLPAHLDYPVSGVYEGPIERLEKPLTSMENLLTITSPSITQEDPMSQLAENLNIIQLKRKSVDLVLEAGSRSLQKEPSSS</sequence>
<organism evidence="2 3">
    <name type="scientific">Steinernema carpocapsae</name>
    <name type="common">Entomopathogenic nematode</name>
    <dbReference type="NCBI Taxonomy" id="34508"/>
    <lineage>
        <taxon>Eukaryota</taxon>
        <taxon>Metazoa</taxon>
        <taxon>Ecdysozoa</taxon>
        <taxon>Nematoda</taxon>
        <taxon>Chromadorea</taxon>
        <taxon>Rhabditida</taxon>
        <taxon>Tylenchina</taxon>
        <taxon>Panagrolaimomorpha</taxon>
        <taxon>Strongyloidoidea</taxon>
        <taxon>Steinernematidae</taxon>
        <taxon>Steinernema</taxon>
    </lineage>
</organism>
<evidence type="ECO:0000313" key="2">
    <source>
        <dbReference type="EMBL" id="TKR59768.1"/>
    </source>
</evidence>
<reference evidence="2 3" key="2">
    <citation type="journal article" date="2019" name="G3 (Bethesda)">
        <title>Hybrid Assembly of the Genome of the Entomopathogenic Nematode Steinernema carpocapsae Identifies the X-Chromosome.</title>
        <authorList>
            <person name="Serra L."/>
            <person name="Macchietto M."/>
            <person name="Macias-Munoz A."/>
            <person name="McGill C.J."/>
            <person name="Rodriguez I.M."/>
            <person name="Rodriguez B."/>
            <person name="Murad R."/>
            <person name="Mortazavi A."/>
        </authorList>
    </citation>
    <scope>NUCLEOTIDE SEQUENCE [LARGE SCALE GENOMIC DNA]</scope>
    <source>
        <strain evidence="2 3">ALL</strain>
    </source>
</reference>
<feature type="region of interest" description="Disordered" evidence="1">
    <location>
        <begin position="494"/>
        <end position="520"/>
    </location>
</feature>
<name>A0A4U5LUI3_STECR</name>
<dbReference type="STRING" id="34508.A0A4U5LUI3"/>
<protein>
    <submittedName>
        <fullName evidence="2">Uncharacterized protein</fullName>
    </submittedName>
</protein>
<feature type="compositionally biased region" description="Basic and acidic residues" evidence="1">
    <location>
        <begin position="354"/>
        <end position="386"/>
    </location>
</feature>
<dbReference type="OrthoDB" id="5872237at2759"/>
<evidence type="ECO:0000256" key="1">
    <source>
        <dbReference type="SAM" id="MobiDB-lite"/>
    </source>
</evidence>
<feature type="region of interest" description="Disordered" evidence="1">
    <location>
        <begin position="59"/>
        <end position="99"/>
    </location>
</feature>
<dbReference type="EMBL" id="AZBU02000012">
    <property type="protein sequence ID" value="TKR59768.1"/>
    <property type="molecule type" value="Genomic_DNA"/>
</dbReference>
<feature type="compositionally biased region" description="Basic and acidic residues" evidence="1">
    <location>
        <begin position="7"/>
        <end position="25"/>
    </location>
</feature>